<dbReference type="OrthoDB" id="3885040at2759"/>
<accession>A0A5N5DH07</accession>
<reference evidence="1 2" key="1">
    <citation type="journal article" date="2019" name="Sci. Rep.">
        <title>A multi-omics analysis of the grapevine pathogen Lasiodiplodia theobromae reveals that temperature affects the expression of virulence- and pathogenicity-related genes.</title>
        <authorList>
            <person name="Felix C."/>
            <person name="Meneses R."/>
            <person name="Goncalves M.F.M."/>
            <person name="Tilleman L."/>
            <person name="Duarte A.S."/>
            <person name="Jorrin-Novo J.V."/>
            <person name="Van de Peer Y."/>
            <person name="Deforce D."/>
            <person name="Van Nieuwerburgh F."/>
            <person name="Esteves A.C."/>
            <person name="Alves A."/>
        </authorList>
    </citation>
    <scope>NUCLEOTIDE SEQUENCE [LARGE SCALE GENOMIC DNA]</scope>
    <source>
        <strain evidence="1 2">LA-SOL3</strain>
    </source>
</reference>
<dbReference type="AlphaFoldDB" id="A0A5N5DH07"/>
<dbReference type="Proteomes" id="UP000325902">
    <property type="component" value="Unassembled WGS sequence"/>
</dbReference>
<evidence type="ECO:0000313" key="1">
    <source>
        <dbReference type="EMBL" id="KAB2577085.1"/>
    </source>
</evidence>
<sequence>MSSDQILGYTTGPIPATAAFTSAFVMHASEYGGTLQSMLDGLELDRRVMMDHDPANMYIKYVPARISSSPSSIDTHLLTGGAYLFTTPAACASFASWTTHTFRDPSTGVKFWDRPIFHHVRRWSWDVVGAHNLTLPARHALSRVQHFSYDGDDSSLIDGPTAVRDALDAAFPALLNAARQQRGAAAFWLLHSPDERLIATHMVSERLEDGEEDVDAAVARLEAMPSIGAELLLPLLPVKCESAFDRTSPFIQNWLPVSRAAGGVPQHTPNFPALPQVTVQ</sequence>
<proteinExistence type="predicted"/>
<comment type="caution">
    <text evidence="1">The sequence shown here is derived from an EMBL/GenBank/DDBJ whole genome shotgun (WGS) entry which is preliminary data.</text>
</comment>
<organism evidence="1 2">
    <name type="scientific">Lasiodiplodia theobromae</name>
    <dbReference type="NCBI Taxonomy" id="45133"/>
    <lineage>
        <taxon>Eukaryota</taxon>
        <taxon>Fungi</taxon>
        <taxon>Dikarya</taxon>
        <taxon>Ascomycota</taxon>
        <taxon>Pezizomycotina</taxon>
        <taxon>Dothideomycetes</taxon>
        <taxon>Dothideomycetes incertae sedis</taxon>
        <taxon>Botryosphaeriales</taxon>
        <taxon>Botryosphaeriaceae</taxon>
        <taxon>Lasiodiplodia</taxon>
    </lineage>
</organism>
<evidence type="ECO:0000313" key="2">
    <source>
        <dbReference type="Proteomes" id="UP000325902"/>
    </source>
</evidence>
<name>A0A5N5DH07_9PEZI</name>
<dbReference type="EMBL" id="VCHE01000019">
    <property type="protein sequence ID" value="KAB2577085.1"/>
    <property type="molecule type" value="Genomic_DNA"/>
</dbReference>
<keyword evidence="2" id="KW-1185">Reference proteome</keyword>
<protein>
    <submittedName>
        <fullName evidence="1">Uncharacterized protein</fullName>
    </submittedName>
</protein>
<gene>
    <name evidence="1" type="ORF">DBV05_g4205</name>
</gene>